<feature type="transmembrane region" description="Helical" evidence="5">
    <location>
        <begin position="85"/>
        <end position="107"/>
    </location>
</feature>
<dbReference type="Proteomes" id="UP000246078">
    <property type="component" value="Unassembled WGS sequence"/>
</dbReference>
<feature type="transmembrane region" description="Helical" evidence="5">
    <location>
        <begin position="127"/>
        <end position="148"/>
    </location>
</feature>
<dbReference type="EMBL" id="PRFC01000010">
    <property type="protein sequence ID" value="PWV19265.1"/>
    <property type="molecule type" value="Genomic_DNA"/>
</dbReference>
<dbReference type="VEuPathDB" id="TriTrypDB:ECC02_004813"/>
<dbReference type="VEuPathDB" id="TriTrypDB:TcG_01783"/>
<keyword evidence="3 5" id="KW-1133">Transmembrane helix</keyword>
<dbReference type="VEuPathDB" id="TriTrypDB:C3747_10g582"/>
<dbReference type="VEuPathDB" id="TriTrypDB:TcCLB.508701.10"/>
<reference evidence="6 7" key="1">
    <citation type="journal article" date="2018" name="Microb. Genom.">
        <title>Expanding an expanded genome: long-read sequencing of Trypanosoma cruzi.</title>
        <authorList>
            <person name="Berna L."/>
            <person name="Rodriguez M."/>
            <person name="Chiribao M.L."/>
            <person name="Parodi-Talice A."/>
            <person name="Pita S."/>
            <person name="Rijo G."/>
            <person name="Alvarez-Valin F."/>
            <person name="Robello C."/>
        </authorList>
    </citation>
    <scope>NUCLEOTIDE SEQUENCE [LARGE SCALE GENOMIC DNA]</scope>
    <source>
        <strain evidence="6 7">TCC</strain>
    </source>
</reference>
<dbReference type="VEuPathDB" id="TriTrypDB:BCY84_15905"/>
<dbReference type="VEuPathDB" id="TriTrypDB:TcYC6_0012070"/>
<keyword evidence="2 5" id="KW-0812">Transmembrane</keyword>
<dbReference type="VEuPathDB" id="TriTrypDB:TcCLB.509197.30"/>
<accession>A0A2V2XFF8</accession>
<feature type="transmembrane region" description="Helical" evidence="5">
    <location>
        <begin position="267"/>
        <end position="287"/>
    </location>
</feature>
<gene>
    <name evidence="6" type="ORF">C3747_10g582</name>
</gene>
<dbReference type="VEuPathDB" id="TriTrypDB:TcCL_ESM06949"/>
<dbReference type="VEuPathDB" id="TriTrypDB:C4B63_6g237"/>
<dbReference type="VEuPathDB" id="TriTrypDB:TCSYLVIO_002661"/>
<dbReference type="GO" id="GO:0005385">
    <property type="term" value="F:zinc ion transmembrane transporter activity"/>
    <property type="evidence" value="ECO:0007669"/>
    <property type="project" value="TreeGrafter"/>
</dbReference>
<dbReference type="VEuPathDB" id="TriTrypDB:TcBrA4_0077760"/>
<evidence type="ECO:0000256" key="5">
    <source>
        <dbReference type="SAM" id="Phobius"/>
    </source>
</evidence>
<feature type="transmembrane region" description="Helical" evidence="5">
    <location>
        <begin position="207"/>
        <end position="231"/>
    </location>
</feature>
<dbReference type="Pfam" id="PF02535">
    <property type="entry name" value="Zip"/>
    <property type="match status" value="1"/>
</dbReference>
<dbReference type="GO" id="GO:0005886">
    <property type="term" value="C:plasma membrane"/>
    <property type="evidence" value="ECO:0007669"/>
    <property type="project" value="TreeGrafter"/>
</dbReference>
<protein>
    <submittedName>
        <fullName evidence="6">Putative cation transporter</fullName>
    </submittedName>
</protein>
<keyword evidence="4 5" id="KW-0472">Membrane</keyword>
<feature type="transmembrane region" description="Helical" evidence="5">
    <location>
        <begin position="307"/>
        <end position="326"/>
    </location>
</feature>
<dbReference type="VEuPathDB" id="TriTrypDB:TCDM_06386"/>
<evidence type="ECO:0000313" key="6">
    <source>
        <dbReference type="EMBL" id="PWV19265.1"/>
    </source>
</evidence>
<dbReference type="InterPro" id="IPR003689">
    <property type="entry name" value="ZIP"/>
</dbReference>
<evidence type="ECO:0000256" key="1">
    <source>
        <dbReference type="ARBA" id="ARBA00004141"/>
    </source>
</evidence>
<dbReference type="PANTHER" id="PTHR11040:SF44">
    <property type="entry name" value="PROTEIN ZNTC-RELATED"/>
    <property type="match status" value="1"/>
</dbReference>
<evidence type="ECO:0000256" key="4">
    <source>
        <dbReference type="ARBA" id="ARBA00023136"/>
    </source>
</evidence>
<comment type="caution">
    <text evidence="6">The sequence shown here is derived from an EMBL/GenBank/DDBJ whole genome shotgun (WGS) entry which is preliminary data.</text>
</comment>
<comment type="subcellular location">
    <subcellularLocation>
        <location evidence="1">Membrane</location>
        <topology evidence="1">Multi-pass membrane protein</topology>
    </subcellularLocation>
</comment>
<proteinExistence type="predicted"/>
<sequence length="378" mass="40335">MNNVESSDAHFPSRVLQQAGAESQQSQASTARMYARPELACTETKGEYSVALHIVAIFVLLVASLLGTMLPLAGKYFSFLQLQPFLVVIGKCISSGVVMAVAMVHMMNHGVLGLMKDCVPESLQQSFDAFSLLFAMIAAMLMHALDVLMDLVLESWAKNNASEATSQIEQAQLPEMETTTTRQEMPGAGCHNHGEIYTARLDSAKRVIAAVFMEFGLALHSVFLGLSVGVANDSQTRSLLVALTFHQLFEGLALGSRLSEASMNFRLELLMTFIYAVSVPLGTAAGLVTMKTSDISMTGTGFVTTQAVLDSVCGGILLYLGFTLILMQTRISNAGICGSYARVWRCGASWLGSALRCSVATVGREAAGIMSGESGSGL</sequence>
<feature type="transmembrane region" description="Helical" evidence="5">
    <location>
        <begin position="50"/>
        <end position="73"/>
    </location>
</feature>
<evidence type="ECO:0000256" key="3">
    <source>
        <dbReference type="ARBA" id="ARBA00022989"/>
    </source>
</evidence>
<evidence type="ECO:0000313" key="7">
    <source>
        <dbReference type="Proteomes" id="UP000246078"/>
    </source>
</evidence>
<dbReference type="VEuPathDB" id="TriTrypDB:Tc_MARK_1389"/>
<dbReference type="PANTHER" id="PTHR11040">
    <property type="entry name" value="ZINC/IRON TRANSPORTER"/>
    <property type="match status" value="1"/>
</dbReference>
<name>A0A2V2XFF8_TRYCR</name>
<dbReference type="AlphaFoldDB" id="A0A2V2XFF8"/>
<evidence type="ECO:0000256" key="2">
    <source>
        <dbReference type="ARBA" id="ARBA00022692"/>
    </source>
</evidence>
<organism evidence="6 7">
    <name type="scientific">Trypanosoma cruzi</name>
    <dbReference type="NCBI Taxonomy" id="5693"/>
    <lineage>
        <taxon>Eukaryota</taxon>
        <taxon>Discoba</taxon>
        <taxon>Euglenozoa</taxon>
        <taxon>Kinetoplastea</taxon>
        <taxon>Metakinetoplastina</taxon>
        <taxon>Trypanosomatida</taxon>
        <taxon>Trypanosomatidae</taxon>
        <taxon>Trypanosoma</taxon>
        <taxon>Schizotrypanum</taxon>
    </lineage>
</organism>